<evidence type="ECO:0000256" key="4">
    <source>
        <dbReference type="ARBA" id="ARBA00012477"/>
    </source>
</evidence>
<dbReference type="Proteomes" id="UP000239649">
    <property type="component" value="Unassembled WGS sequence"/>
</dbReference>
<evidence type="ECO:0000259" key="13">
    <source>
        <dbReference type="Pfam" id="PF13691"/>
    </source>
</evidence>
<keyword evidence="6" id="KW-0540">Nuclease</keyword>
<evidence type="ECO:0000313" key="15">
    <source>
        <dbReference type="Proteomes" id="UP000239649"/>
    </source>
</evidence>
<protein>
    <recommendedName>
        <fullName evidence="4">ribonuclease Z</fullName>
        <ecNumber evidence="4">3.1.26.11</ecNumber>
    </recommendedName>
</protein>
<dbReference type="PANTHER" id="PTHR12553">
    <property type="entry name" value="ZINC PHOSPHODIESTERASE ELAC PROTEIN 2"/>
    <property type="match status" value="1"/>
</dbReference>
<feature type="domain" description="Metallo-beta-lactamase" evidence="12">
    <location>
        <begin position="504"/>
        <end position="726"/>
    </location>
</feature>
<organism evidence="14 15">
    <name type="scientific">Micractinium conductrix</name>
    <dbReference type="NCBI Taxonomy" id="554055"/>
    <lineage>
        <taxon>Eukaryota</taxon>
        <taxon>Viridiplantae</taxon>
        <taxon>Chlorophyta</taxon>
        <taxon>core chlorophytes</taxon>
        <taxon>Trebouxiophyceae</taxon>
        <taxon>Chlorellales</taxon>
        <taxon>Chlorellaceae</taxon>
        <taxon>Chlorella clade</taxon>
        <taxon>Micractinium</taxon>
    </lineage>
</organism>
<evidence type="ECO:0000256" key="8">
    <source>
        <dbReference type="ARBA" id="ARBA00022759"/>
    </source>
</evidence>
<dbReference type="EMBL" id="LHPF02000015">
    <property type="protein sequence ID" value="PSC71405.1"/>
    <property type="molecule type" value="Genomic_DNA"/>
</dbReference>
<evidence type="ECO:0000256" key="11">
    <source>
        <dbReference type="SAM" id="MobiDB-lite"/>
    </source>
</evidence>
<dbReference type="InterPro" id="IPR001279">
    <property type="entry name" value="Metallo-B-lactamas"/>
</dbReference>
<dbReference type="Pfam" id="PF13691">
    <property type="entry name" value="Lactamase_B_4"/>
    <property type="match status" value="1"/>
</dbReference>
<evidence type="ECO:0000256" key="5">
    <source>
        <dbReference type="ARBA" id="ARBA00022694"/>
    </source>
</evidence>
<keyword evidence="5" id="KW-0819">tRNA processing</keyword>
<dbReference type="PANTHER" id="PTHR12553:SF49">
    <property type="entry name" value="ZINC PHOSPHODIESTERASE ELAC PROTEIN 2"/>
    <property type="match status" value="1"/>
</dbReference>
<evidence type="ECO:0000256" key="7">
    <source>
        <dbReference type="ARBA" id="ARBA00022723"/>
    </source>
</evidence>
<evidence type="ECO:0000256" key="2">
    <source>
        <dbReference type="ARBA" id="ARBA00001947"/>
    </source>
</evidence>
<dbReference type="AlphaFoldDB" id="A0A2P6VBD5"/>
<keyword evidence="7" id="KW-0479">Metal-binding</keyword>
<feature type="region of interest" description="Disordered" evidence="11">
    <location>
        <begin position="171"/>
        <end position="216"/>
    </location>
</feature>
<dbReference type="InterPro" id="IPR036866">
    <property type="entry name" value="RibonucZ/Hydroxyglut_hydro"/>
</dbReference>
<gene>
    <name evidence="14" type="ORF">C2E20_5251</name>
</gene>
<feature type="compositionally biased region" description="Low complexity" evidence="11">
    <location>
        <begin position="171"/>
        <end position="194"/>
    </location>
</feature>
<dbReference type="EC" id="3.1.26.11" evidence="4"/>
<dbReference type="GO" id="GO:0046872">
    <property type="term" value="F:metal ion binding"/>
    <property type="evidence" value="ECO:0007669"/>
    <property type="project" value="UniProtKB-KW"/>
</dbReference>
<dbReference type="GO" id="GO:1990180">
    <property type="term" value="P:mitochondrial tRNA 3'-end processing"/>
    <property type="evidence" value="ECO:0007669"/>
    <property type="project" value="TreeGrafter"/>
</dbReference>
<accession>A0A2P6VBD5</accession>
<dbReference type="GO" id="GO:0042781">
    <property type="term" value="F:3'-tRNA processing endoribonuclease activity"/>
    <property type="evidence" value="ECO:0007669"/>
    <property type="project" value="UniProtKB-EC"/>
</dbReference>
<dbReference type="GO" id="GO:0005739">
    <property type="term" value="C:mitochondrion"/>
    <property type="evidence" value="ECO:0007669"/>
    <property type="project" value="TreeGrafter"/>
</dbReference>
<name>A0A2P6VBD5_9CHLO</name>
<dbReference type="STRING" id="554055.A0A2P6VBD5"/>
<dbReference type="Pfam" id="PF12706">
    <property type="entry name" value="Lactamase_B_2"/>
    <property type="match status" value="1"/>
</dbReference>
<evidence type="ECO:0000259" key="12">
    <source>
        <dbReference type="Pfam" id="PF12706"/>
    </source>
</evidence>
<comment type="catalytic activity">
    <reaction evidence="1">
        <text>Endonucleolytic cleavage of RNA, removing extra 3' nucleotides from tRNA precursor, generating 3' termini of tRNAs. A 3'-hydroxy group is left at the tRNA terminus and a 5'-phosphoryl group is left at the trailer molecule.</text>
        <dbReference type="EC" id="3.1.26.11"/>
    </reaction>
</comment>
<keyword evidence="9" id="KW-0378">Hydrolase</keyword>
<feature type="domain" description="tRNase Z endonuclease" evidence="13">
    <location>
        <begin position="30"/>
        <end position="80"/>
    </location>
</feature>
<sequence length="789" mass="81469">MGRKDHTELSAANTTASIQVLGVGADTGCSVPSALLFFDRQRYLFNAGEGFQRFCVEHRVKLSKVSGVLATRTTTEATGGLPGMLLTMADTSCGGLLAGHAGMSVYGPPGLGTLVNAFRTFVNVRDIGLKVIEFGGGNSAEAAALGADVSPVVKNELVTITPVTLLAEAPDGEGASGGSAAAAEGSNGAAAAAAEEGEEPQAKRARVEAGGEGGLDIASTPVESPAACYICELPDVPGKFMPQKAAALGVPRGPLYGKLVKGEEVTAANGQVVRPADVMEPATPGPVVLVVDCPSAAFLPALAAAPQLKDCSSGSKRDKVAVVVHLSPLEVTRLPAYRAWLACFAPEAKHLLVAESAASAVPVLRKSAILQAQLNLLDPGLFPLREAEAAPAPAVPEGCEVGANLLRFHLRPLAKKGVDTAACTEVVDVSAVHAALRADRPEVLAALEGSAAAPPAAEEAVPACVASGRRDEWEVTFLGTGAAVPSKYRNVTGIHVNLFDRGGLLMDCGEGSYGQLVRRFGAAGADDVIKRLSLIWISHIHADHHVGLPSVLAARTRLLGPDCPPLLVLGPRPLRRALQGYAQLEPMRFRFVEAAATSAAAGSGAPGAPPAVPKDVRAAIDAAVSGMGLSRLESVLVAHCAHAYGLVVERAAGEGGAGGWKLVFSGDTRPCQRLVEAAQGATLFIHEATFEDSLLDEAQAKKHCTTSEAVAAGAQAGAYRTLLTHFSQRYPKIPVVDENFQGAVGIAFDLMSVNLADVPRLPHIVPALKLLFREEEGEEGEEAAPAMLS</sequence>
<comment type="similarity">
    <text evidence="3">Belongs to the RNase Z family.</text>
</comment>
<dbReference type="CDD" id="cd07718">
    <property type="entry name" value="RNaseZ_ELAC1_ELAC2-C-term-like_MBL-fold"/>
    <property type="match status" value="1"/>
</dbReference>
<reference evidence="14 15" key="1">
    <citation type="journal article" date="2018" name="Plant J.">
        <title>Genome sequences of Chlorella sorokiniana UTEX 1602 and Micractinium conductrix SAG 241.80: implications to maltose excretion by a green alga.</title>
        <authorList>
            <person name="Arriola M.B."/>
            <person name="Velmurugan N."/>
            <person name="Zhang Y."/>
            <person name="Plunkett M.H."/>
            <person name="Hondzo H."/>
            <person name="Barney B.M."/>
        </authorList>
    </citation>
    <scope>NUCLEOTIDE SEQUENCE [LARGE SCALE GENOMIC DNA]</scope>
    <source>
        <strain evidence="14 15">SAG 241.80</strain>
    </source>
</reference>
<dbReference type="Gene3D" id="3.60.15.10">
    <property type="entry name" value="Ribonuclease Z/Hydroxyacylglutathione hydrolase-like"/>
    <property type="match status" value="2"/>
</dbReference>
<evidence type="ECO:0000256" key="1">
    <source>
        <dbReference type="ARBA" id="ARBA00000402"/>
    </source>
</evidence>
<comment type="caution">
    <text evidence="14">The sequence shown here is derived from an EMBL/GenBank/DDBJ whole genome shotgun (WGS) entry which is preliminary data.</text>
</comment>
<dbReference type="InterPro" id="IPR047151">
    <property type="entry name" value="RNZ2-like"/>
</dbReference>
<evidence type="ECO:0000256" key="6">
    <source>
        <dbReference type="ARBA" id="ARBA00022722"/>
    </source>
</evidence>
<evidence type="ECO:0000256" key="10">
    <source>
        <dbReference type="ARBA" id="ARBA00022833"/>
    </source>
</evidence>
<proteinExistence type="inferred from homology"/>
<evidence type="ECO:0000256" key="3">
    <source>
        <dbReference type="ARBA" id="ARBA00007823"/>
    </source>
</evidence>
<feature type="compositionally biased region" description="Basic and acidic residues" evidence="11">
    <location>
        <begin position="200"/>
        <end position="209"/>
    </location>
</feature>
<evidence type="ECO:0000256" key="9">
    <source>
        <dbReference type="ARBA" id="ARBA00022801"/>
    </source>
</evidence>
<dbReference type="InterPro" id="IPR027794">
    <property type="entry name" value="tRNase_Z_dom"/>
</dbReference>
<dbReference type="OrthoDB" id="527344at2759"/>
<keyword evidence="8" id="KW-0255">Endonuclease</keyword>
<comment type="cofactor">
    <cofactor evidence="2">
        <name>Zn(2+)</name>
        <dbReference type="ChEBI" id="CHEBI:29105"/>
    </cofactor>
</comment>
<dbReference type="SUPFAM" id="SSF56281">
    <property type="entry name" value="Metallo-hydrolase/oxidoreductase"/>
    <property type="match status" value="2"/>
</dbReference>
<keyword evidence="10" id="KW-0862">Zinc</keyword>
<keyword evidence="15" id="KW-1185">Reference proteome</keyword>
<evidence type="ECO:0000313" key="14">
    <source>
        <dbReference type="EMBL" id="PSC71405.1"/>
    </source>
</evidence>